<keyword evidence="2" id="KW-0677">Repeat</keyword>
<keyword evidence="3 5" id="KW-0863">Zinc-finger</keyword>
<evidence type="ECO:0000259" key="7">
    <source>
        <dbReference type="PROSITE" id="PS50103"/>
    </source>
</evidence>
<dbReference type="FunFam" id="4.10.1000.10:FF:000002">
    <property type="entry name" value="Zinc finger protein 36, C3H1 type-like 1"/>
    <property type="match status" value="1"/>
</dbReference>
<feature type="compositionally biased region" description="Low complexity" evidence="6">
    <location>
        <begin position="610"/>
        <end position="620"/>
    </location>
</feature>
<protein>
    <recommendedName>
        <fullName evidence="7">C3H1-type domain-containing protein</fullName>
    </recommendedName>
</protein>
<organism evidence="8 9">
    <name type="scientific">Phlebiopsis gigantea (strain 11061_1 CR5-6)</name>
    <name type="common">White-rot fungus</name>
    <name type="synonym">Peniophora gigantea</name>
    <dbReference type="NCBI Taxonomy" id="745531"/>
    <lineage>
        <taxon>Eukaryota</taxon>
        <taxon>Fungi</taxon>
        <taxon>Dikarya</taxon>
        <taxon>Basidiomycota</taxon>
        <taxon>Agaricomycotina</taxon>
        <taxon>Agaricomycetes</taxon>
        <taxon>Polyporales</taxon>
        <taxon>Phanerochaetaceae</taxon>
        <taxon>Phlebiopsis</taxon>
    </lineage>
</organism>
<feature type="compositionally biased region" description="Low complexity" evidence="6">
    <location>
        <begin position="128"/>
        <end position="145"/>
    </location>
</feature>
<keyword evidence="1 5" id="KW-0479">Metal-binding</keyword>
<dbReference type="Gene3D" id="4.10.1000.10">
    <property type="entry name" value="Zinc finger, CCCH-type"/>
    <property type="match status" value="2"/>
</dbReference>
<dbReference type="PANTHER" id="PTHR12547">
    <property type="entry name" value="CCCH ZINC FINGER/TIS11-RELATED"/>
    <property type="match status" value="1"/>
</dbReference>
<reference evidence="8 9" key="1">
    <citation type="journal article" date="2014" name="PLoS Genet.">
        <title>Analysis of the Phlebiopsis gigantea genome, transcriptome and secretome provides insight into its pioneer colonization strategies of wood.</title>
        <authorList>
            <person name="Hori C."/>
            <person name="Ishida T."/>
            <person name="Igarashi K."/>
            <person name="Samejima M."/>
            <person name="Suzuki H."/>
            <person name="Master E."/>
            <person name="Ferreira P."/>
            <person name="Ruiz-Duenas F.J."/>
            <person name="Held B."/>
            <person name="Canessa P."/>
            <person name="Larrondo L.F."/>
            <person name="Schmoll M."/>
            <person name="Druzhinina I.S."/>
            <person name="Kubicek C.P."/>
            <person name="Gaskell J.A."/>
            <person name="Kersten P."/>
            <person name="St John F."/>
            <person name="Glasner J."/>
            <person name="Sabat G."/>
            <person name="Splinter BonDurant S."/>
            <person name="Syed K."/>
            <person name="Yadav J."/>
            <person name="Mgbeahuruike A.C."/>
            <person name="Kovalchuk A."/>
            <person name="Asiegbu F.O."/>
            <person name="Lackner G."/>
            <person name="Hoffmeister D."/>
            <person name="Rencoret J."/>
            <person name="Gutierrez A."/>
            <person name="Sun H."/>
            <person name="Lindquist E."/>
            <person name="Barry K."/>
            <person name="Riley R."/>
            <person name="Grigoriev I.V."/>
            <person name="Henrissat B."/>
            <person name="Kues U."/>
            <person name="Berka R.M."/>
            <person name="Martinez A.T."/>
            <person name="Covert S.F."/>
            <person name="Blanchette R.A."/>
            <person name="Cullen D."/>
        </authorList>
    </citation>
    <scope>NUCLEOTIDE SEQUENCE [LARGE SCALE GENOMIC DNA]</scope>
    <source>
        <strain evidence="8 9">11061_1 CR5-6</strain>
    </source>
</reference>
<evidence type="ECO:0000256" key="3">
    <source>
        <dbReference type="ARBA" id="ARBA00022771"/>
    </source>
</evidence>
<feature type="compositionally biased region" description="Polar residues" evidence="6">
    <location>
        <begin position="567"/>
        <end position="577"/>
    </location>
</feature>
<dbReference type="InterPro" id="IPR045877">
    <property type="entry name" value="ZFP36-like"/>
</dbReference>
<dbReference type="Proteomes" id="UP000053257">
    <property type="component" value="Unassembled WGS sequence"/>
</dbReference>
<evidence type="ECO:0000256" key="6">
    <source>
        <dbReference type="SAM" id="MobiDB-lite"/>
    </source>
</evidence>
<name>A0A0C3P0Z7_PHLG1</name>
<keyword evidence="4 5" id="KW-0862">Zinc</keyword>
<dbReference type="OrthoDB" id="410307at2759"/>
<proteinExistence type="predicted"/>
<dbReference type="PANTHER" id="PTHR12547:SF18">
    <property type="entry name" value="PROTEIN TIS11"/>
    <property type="match status" value="1"/>
</dbReference>
<feature type="zinc finger region" description="C3H1-type" evidence="5">
    <location>
        <begin position="530"/>
        <end position="558"/>
    </location>
</feature>
<dbReference type="AlphaFoldDB" id="A0A0C3P0Z7"/>
<dbReference type="STRING" id="745531.A0A0C3P0Z7"/>
<gene>
    <name evidence="8" type="ORF">PHLGIDRAFT_99691</name>
</gene>
<feature type="compositionally biased region" description="Polar residues" evidence="6">
    <location>
        <begin position="1"/>
        <end position="37"/>
    </location>
</feature>
<feature type="region of interest" description="Disordered" evidence="6">
    <location>
        <begin position="1"/>
        <end position="74"/>
    </location>
</feature>
<keyword evidence="9" id="KW-1185">Reference proteome</keyword>
<feature type="compositionally biased region" description="Basic and acidic residues" evidence="6">
    <location>
        <begin position="791"/>
        <end position="800"/>
    </location>
</feature>
<evidence type="ECO:0000256" key="4">
    <source>
        <dbReference type="ARBA" id="ARBA00022833"/>
    </source>
</evidence>
<dbReference type="SMART" id="SM00356">
    <property type="entry name" value="ZnF_C3H1"/>
    <property type="match status" value="2"/>
</dbReference>
<feature type="region of interest" description="Disordered" evidence="6">
    <location>
        <begin position="562"/>
        <end position="634"/>
    </location>
</feature>
<dbReference type="InterPro" id="IPR036855">
    <property type="entry name" value="Znf_CCCH_sf"/>
</dbReference>
<dbReference type="GO" id="GO:0008270">
    <property type="term" value="F:zinc ion binding"/>
    <property type="evidence" value="ECO:0007669"/>
    <property type="project" value="UniProtKB-KW"/>
</dbReference>
<feature type="domain" description="C3H1-type" evidence="7">
    <location>
        <begin position="492"/>
        <end position="520"/>
    </location>
</feature>
<evidence type="ECO:0000313" key="8">
    <source>
        <dbReference type="EMBL" id="KIP11459.1"/>
    </source>
</evidence>
<evidence type="ECO:0000313" key="9">
    <source>
        <dbReference type="Proteomes" id="UP000053257"/>
    </source>
</evidence>
<dbReference type="FunFam" id="4.10.1000.10:FF:000001">
    <property type="entry name" value="zinc finger CCCH domain-containing protein 15-like"/>
    <property type="match status" value="1"/>
</dbReference>
<sequence>MMHESVTNSPSPANFFQHNKSDDLLSNNQAKTMSTRDMLSASGGASRRPQSVGFQKPERSGRPVAANANGGGRWRYNNLGQLVDSVSAEWDIADDMVKLQITDDASDRKAQRRTPPHLRGSIGVVGVETSPLETSSETSLGSESPNAFDQTGALGSHSRGSSADTSGSSHPPVYSGGQTLQAGPYTPLKTSAAGESRNRPHSYSGGLSTAELLRLSNAGGSPGVPEMWTTPNGTPERQAHADQPTYPSLAGQTGPSRSQEALVGPRAEDSRSSFDAPARPQFVAGPQGPAVMHGAAAPPYAAGRPTNAVQDAQFRQRAFTPQVPSILQSPPNFAYPAPLPMSVTGGQQLYDMMLPTPPLENPAMARLQQQAPYRGVHQHSASDPASLRDPAMLALLNSNMQAAFAAGQMYGPNGLIPPAMAMFNQFYPTAEGYASPDLAMMARLQPQYTGQYGVSPAQGLPVGANQTLKTSVSTTGSPSGLGPNANNRKLGLYKTELCRSWEEKGTCRYSAKCQFAHGEDELRLVQRHPKYKTEICRTFWVSGSCPYGKRCCFIHTELPGSAPLPGQDNSPSYASGETRSRSDSDPNEGSTSLLARISAKRQEPLTANKTSSLSTTPPSTGFGGRPGSLRVDTSVLDPNATKQNKSAFPTFTHNGILVSSNEEPPAMSPGPVTAAPDFGRHAAARMDIVGTQRPVRKANVDPNVRHSFNGSEISLDLSASTPTAPNQGQFGLTSDMQSARVSRINGHVRSGSAGNWASATRTANHLTAYPLSSVPGGELKSNNLPWADYSSSRRSENNWA</sequence>
<dbReference type="HOGENOM" id="CLU_354149_0_0_1"/>
<feature type="zinc finger region" description="C3H1-type" evidence="5">
    <location>
        <begin position="492"/>
        <end position="520"/>
    </location>
</feature>
<evidence type="ECO:0000256" key="1">
    <source>
        <dbReference type="ARBA" id="ARBA00022723"/>
    </source>
</evidence>
<dbReference type="SUPFAM" id="SSF90229">
    <property type="entry name" value="CCCH zinc finger"/>
    <property type="match status" value="2"/>
</dbReference>
<feature type="region of interest" description="Disordered" evidence="6">
    <location>
        <begin position="772"/>
        <end position="800"/>
    </location>
</feature>
<dbReference type="Pfam" id="PF00642">
    <property type="entry name" value="zf-CCCH"/>
    <property type="match status" value="2"/>
</dbReference>
<dbReference type="PROSITE" id="PS50103">
    <property type="entry name" value="ZF_C3H1"/>
    <property type="match status" value="2"/>
</dbReference>
<feature type="compositionally biased region" description="Low complexity" evidence="6">
    <location>
        <begin position="155"/>
        <end position="169"/>
    </location>
</feature>
<evidence type="ECO:0000256" key="2">
    <source>
        <dbReference type="ARBA" id="ARBA00022737"/>
    </source>
</evidence>
<accession>A0A0C3P0Z7</accession>
<feature type="domain" description="C3H1-type" evidence="7">
    <location>
        <begin position="530"/>
        <end position="558"/>
    </location>
</feature>
<feature type="compositionally biased region" description="Polar residues" evidence="6">
    <location>
        <begin position="780"/>
        <end position="790"/>
    </location>
</feature>
<dbReference type="EMBL" id="KN840446">
    <property type="protein sequence ID" value="KIP11459.1"/>
    <property type="molecule type" value="Genomic_DNA"/>
</dbReference>
<evidence type="ECO:0000256" key="5">
    <source>
        <dbReference type="PROSITE-ProRule" id="PRU00723"/>
    </source>
</evidence>
<feature type="compositionally biased region" description="Polar residues" evidence="6">
    <location>
        <begin position="250"/>
        <end position="259"/>
    </location>
</feature>
<dbReference type="InterPro" id="IPR000571">
    <property type="entry name" value="Znf_CCCH"/>
</dbReference>
<dbReference type="GO" id="GO:0003729">
    <property type="term" value="F:mRNA binding"/>
    <property type="evidence" value="ECO:0007669"/>
    <property type="project" value="InterPro"/>
</dbReference>
<feature type="region of interest" description="Disordered" evidence="6">
    <location>
        <begin position="105"/>
        <end position="283"/>
    </location>
</feature>